<accession>A0A0L6VE88</accession>
<dbReference type="AlphaFoldDB" id="A0A0L6VE88"/>
<gene>
    <name evidence="3" type="ORF">VP01_1932g2</name>
</gene>
<proteinExistence type="predicted"/>
<feature type="signal peptide" evidence="2">
    <location>
        <begin position="1"/>
        <end position="19"/>
    </location>
</feature>
<evidence type="ECO:0000256" key="2">
    <source>
        <dbReference type="SAM" id="SignalP"/>
    </source>
</evidence>
<keyword evidence="2" id="KW-0732">Signal</keyword>
<feature type="region of interest" description="Disordered" evidence="1">
    <location>
        <begin position="156"/>
        <end position="177"/>
    </location>
</feature>
<feature type="chain" id="PRO_5005568514" evidence="2">
    <location>
        <begin position="20"/>
        <end position="248"/>
    </location>
</feature>
<dbReference type="EMBL" id="LAVV01006762">
    <property type="protein sequence ID" value="KNZ58420.1"/>
    <property type="molecule type" value="Genomic_DNA"/>
</dbReference>
<reference evidence="3 4" key="1">
    <citation type="submission" date="2015-08" db="EMBL/GenBank/DDBJ databases">
        <title>Next Generation Sequencing and Analysis of the Genome of Puccinia sorghi L Schw, the Causal Agent of Maize Common Rust.</title>
        <authorList>
            <person name="Rochi L."/>
            <person name="Burguener G."/>
            <person name="Darino M."/>
            <person name="Turjanski A."/>
            <person name="Kreff E."/>
            <person name="Dieguez M.J."/>
            <person name="Sacco F."/>
        </authorList>
    </citation>
    <scope>NUCLEOTIDE SEQUENCE [LARGE SCALE GENOMIC DNA]</scope>
    <source>
        <strain evidence="3 4">RO10H11247</strain>
    </source>
</reference>
<evidence type="ECO:0000313" key="3">
    <source>
        <dbReference type="EMBL" id="KNZ58420.1"/>
    </source>
</evidence>
<evidence type="ECO:0000313" key="4">
    <source>
        <dbReference type="Proteomes" id="UP000037035"/>
    </source>
</evidence>
<feature type="compositionally biased region" description="Polar residues" evidence="1">
    <location>
        <begin position="168"/>
        <end position="177"/>
    </location>
</feature>
<name>A0A0L6VE88_9BASI</name>
<protein>
    <submittedName>
        <fullName evidence="3">Uncharacterized protein</fullName>
    </submittedName>
</protein>
<evidence type="ECO:0000256" key="1">
    <source>
        <dbReference type="SAM" id="MobiDB-lite"/>
    </source>
</evidence>
<keyword evidence="4" id="KW-1185">Reference proteome</keyword>
<sequence length="248" mass="28084">MWITVVVILLTILLPITFKYPSPQIPYNGLELTGTNYADSILHGNPRQSVDNLRIPCSTFNFICQQLFEIENVPVSKLLSMEENFNKFLGALERVHIPTSISAHKAAAYHNCKGLISQDVMAACNLNMKITYLCQQIYQSLMVIFTWQTQNTDSIGLPPYGPRERTTSSRPSNQEEQFNLRHSSLRNIIKRRFGVNTTQVFPVHVFTILTYCTIDNLTKSVEVKKSTTQAGIATAKDVLLAGYYFRAK</sequence>
<dbReference type="OrthoDB" id="1681765at2759"/>
<dbReference type="Proteomes" id="UP000037035">
    <property type="component" value="Unassembled WGS sequence"/>
</dbReference>
<dbReference type="VEuPathDB" id="FungiDB:VP01_1932g2"/>
<comment type="caution">
    <text evidence="3">The sequence shown here is derived from an EMBL/GenBank/DDBJ whole genome shotgun (WGS) entry which is preliminary data.</text>
</comment>
<organism evidence="3 4">
    <name type="scientific">Puccinia sorghi</name>
    <dbReference type="NCBI Taxonomy" id="27349"/>
    <lineage>
        <taxon>Eukaryota</taxon>
        <taxon>Fungi</taxon>
        <taxon>Dikarya</taxon>
        <taxon>Basidiomycota</taxon>
        <taxon>Pucciniomycotina</taxon>
        <taxon>Pucciniomycetes</taxon>
        <taxon>Pucciniales</taxon>
        <taxon>Pucciniaceae</taxon>
        <taxon>Puccinia</taxon>
    </lineage>
</organism>